<keyword evidence="2" id="KW-1185">Reference proteome</keyword>
<dbReference type="RefSeq" id="WP_126417105.1">
    <property type="nucleotide sequence ID" value="NZ_LR134476.1"/>
</dbReference>
<evidence type="ECO:0000313" key="1">
    <source>
        <dbReference type="EMBL" id="VEI14067.1"/>
    </source>
</evidence>
<dbReference type="Proteomes" id="UP000269542">
    <property type="component" value="Chromosome"/>
</dbReference>
<proteinExistence type="predicted"/>
<dbReference type="AlphaFoldDB" id="A0A448PGI9"/>
<protein>
    <submittedName>
        <fullName evidence="1">Uncharacterized protein</fullName>
    </submittedName>
</protein>
<gene>
    <name evidence="1" type="ORF">NCTC13354_01799</name>
</gene>
<dbReference type="EMBL" id="LR134476">
    <property type="protein sequence ID" value="VEI14067.1"/>
    <property type="molecule type" value="Genomic_DNA"/>
</dbReference>
<name>A0A448PGI9_9ACTO</name>
<accession>A0A448PGI9</accession>
<evidence type="ECO:0000313" key="2">
    <source>
        <dbReference type="Proteomes" id="UP000269542"/>
    </source>
</evidence>
<dbReference type="KEGG" id="tbw:NCTC13354_01799"/>
<reference evidence="1 2" key="1">
    <citation type="submission" date="2018-12" db="EMBL/GenBank/DDBJ databases">
        <authorList>
            <consortium name="Pathogen Informatics"/>
        </authorList>
    </citation>
    <scope>NUCLEOTIDE SEQUENCE [LARGE SCALE GENOMIC DNA]</scope>
    <source>
        <strain evidence="1 2">NCTC13354</strain>
    </source>
</reference>
<organism evidence="1 2">
    <name type="scientific">Trueperella bialowiezensis</name>
    <dbReference type="NCBI Taxonomy" id="312285"/>
    <lineage>
        <taxon>Bacteria</taxon>
        <taxon>Bacillati</taxon>
        <taxon>Actinomycetota</taxon>
        <taxon>Actinomycetes</taxon>
        <taxon>Actinomycetales</taxon>
        <taxon>Actinomycetaceae</taxon>
        <taxon>Trueperella</taxon>
    </lineage>
</organism>
<sequence>MSHDPIKAAFETYSMNAMQAAVNYIGGSQAVSEIWIYTDMADLSVGQAVYFRVGNEFLNSNEVANRELTDGVSAFELGREIANSGGRELLQTILHGNFQPPYRIIMSYDNINGGLAADWQYADDLGVTPQTSPGAMLEQWVVSMGGKPIYS</sequence>
<dbReference type="OrthoDB" id="9961033at2"/>